<evidence type="ECO:0000259" key="12">
    <source>
        <dbReference type="Pfam" id="PF02852"/>
    </source>
</evidence>
<evidence type="ECO:0000256" key="7">
    <source>
        <dbReference type="ARBA" id="ARBA00023284"/>
    </source>
</evidence>
<feature type="binding site" evidence="9">
    <location>
        <position position="305"/>
    </location>
    <ligand>
        <name>NAD(+)</name>
        <dbReference type="ChEBI" id="CHEBI:57540"/>
    </ligand>
</feature>
<dbReference type="AlphaFoldDB" id="A0A3L8NYU6"/>
<dbReference type="NCBIfam" id="NF005884">
    <property type="entry name" value="PRK07846.1"/>
    <property type="match status" value="1"/>
</dbReference>
<feature type="binding site" evidence="9">
    <location>
        <begin position="178"/>
        <end position="185"/>
    </location>
    <ligand>
        <name>NAD(+)</name>
        <dbReference type="ChEBI" id="CHEBI:57540"/>
    </ligand>
</feature>
<feature type="binding site" evidence="9">
    <location>
        <position position="264"/>
    </location>
    <ligand>
        <name>NAD(+)</name>
        <dbReference type="ChEBI" id="CHEBI:57540"/>
    </ligand>
</feature>
<keyword evidence="6" id="KW-1015">Disulfide bond</keyword>
<feature type="disulfide bond" description="Redox-active" evidence="10">
    <location>
        <begin position="39"/>
        <end position="44"/>
    </location>
</feature>
<keyword evidence="5 11" id="KW-0560">Oxidoreductase</keyword>
<feature type="domain" description="Pyridine nucleotide-disulphide oxidoreductase dimerisation" evidence="12">
    <location>
        <begin position="341"/>
        <end position="450"/>
    </location>
</feature>
<dbReference type="PANTHER" id="PTHR43014">
    <property type="entry name" value="MERCURIC REDUCTASE"/>
    <property type="match status" value="1"/>
</dbReference>
<dbReference type="Gene3D" id="3.50.50.60">
    <property type="entry name" value="FAD/NAD(P)-binding domain"/>
    <property type="match status" value="2"/>
</dbReference>
<dbReference type="RefSeq" id="WP_121807250.1">
    <property type="nucleotide sequence ID" value="NZ_RDBE01000010.1"/>
</dbReference>
<organism evidence="14 15">
    <name type="scientific">Nocardioides mangrovicus</name>
    <dbReference type="NCBI Taxonomy" id="2478913"/>
    <lineage>
        <taxon>Bacteria</taxon>
        <taxon>Bacillati</taxon>
        <taxon>Actinomycetota</taxon>
        <taxon>Actinomycetes</taxon>
        <taxon>Propionibacteriales</taxon>
        <taxon>Nocardioidaceae</taxon>
        <taxon>Nocardioides</taxon>
    </lineage>
</organism>
<keyword evidence="9" id="KW-0547">Nucleotide-binding</keyword>
<dbReference type="GO" id="GO:0050627">
    <property type="term" value="F:mycothione reductase [NAD(P)H] activity"/>
    <property type="evidence" value="ECO:0007669"/>
    <property type="project" value="UniProtKB-EC"/>
</dbReference>
<keyword evidence="3 9" id="KW-0274">FAD</keyword>
<protein>
    <submittedName>
        <fullName evidence="14">Mycothione reductase</fullName>
        <ecNumber evidence="14">1.8.1.15</ecNumber>
    </submittedName>
</protein>
<evidence type="ECO:0000256" key="2">
    <source>
        <dbReference type="ARBA" id="ARBA00022630"/>
    </source>
</evidence>
<dbReference type="Gene3D" id="3.30.390.30">
    <property type="match status" value="1"/>
</dbReference>
<sequence length="460" mass="49061">MTHYDLVVIGTGSGNTIVTDDFEGRRVAIIERGVFGGTCINVGCIPTKMFVHPADISRSAAHGPDLGARTSSDGVDWPAVRDRVFGRIDPISVGGLDYREGLDYVDMIVGDARFTGPRTLTVALDAGGEVEISGDQVVIAAGSRALVPDLPGLDSVEHHTSDTVMRLATLPDRIAIVGGGYIGAEFAHVFSGFGSQVTQIHRGDALLQAEDTDVATRFTAIAQQQWDVRLLTTVASVEKTADGIRLHLSEGDDVVVDTLLLATGRVPNGDQLDLDRAGVDLDDQGFVVVDEHQRTTAEGVWALGDVSSHEMLKHVANQDARVVQHNVLHPDEPMTTDHRHIPHAVFSSPQVAAVGLTEREARSQGLDVAVATKAYGDVAYGWAMEDTSHFVKLVGERGTGRLLGAHLIGPEASILVQPLIQAMSQDVGVEGLARGQYWIHPALTEVVENALLDLAAAVLE</sequence>
<reference evidence="14 15" key="1">
    <citation type="submission" date="2018-10" db="EMBL/GenBank/DDBJ databases">
        <title>Marmoricola sp. 4Q3S-7 whole genome shotgun sequence.</title>
        <authorList>
            <person name="Li F."/>
        </authorList>
    </citation>
    <scope>NUCLEOTIDE SEQUENCE [LARGE SCALE GENOMIC DNA]</scope>
    <source>
        <strain evidence="14 15">4Q3S-7</strain>
    </source>
</reference>
<feature type="active site" description="Proton acceptor" evidence="8">
    <location>
        <position position="440"/>
    </location>
</feature>
<accession>A0A3L8NYU6</accession>
<dbReference type="InterPro" id="IPR004099">
    <property type="entry name" value="Pyr_nucl-diS_OxRdtase_dimer"/>
</dbReference>
<dbReference type="EMBL" id="RDBE01000010">
    <property type="protein sequence ID" value="RLV47743.1"/>
    <property type="molecule type" value="Genomic_DNA"/>
</dbReference>
<dbReference type="InterPro" id="IPR001100">
    <property type="entry name" value="Pyr_nuc-diS_OxRdtase"/>
</dbReference>
<evidence type="ECO:0000256" key="6">
    <source>
        <dbReference type="ARBA" id="ARBA00023157"/>
    </source>
</evidence>
<comment type="caution">
    <text evidence="14">The sequence shown here is derived from an EMBL/GenBank/DDBJ whole genome shotgun (WGS) entry which is preliminary data.</text>
</comment>
<evidence type="ECO:0000259" key="13">
    <source>
        <dbReference type="Pfam" id="PF07992"/>
    </source>
</evidence>
<evidence type="ECO:0000256" key="4">
    <source>
        <dbReference type="ARBA" id="ARBA00022857"/>
    </source>
</evidence>
<dbReference type="InterPro" id="IPR016156">
    <property type="entry name" value="FAD/NAD-linked_Rdtase_dimer_sf"/>
</dbReference>
<evidence type="ECO:0000256" key="11">
    <source>
        <dbReference type="RuleBase" id="RU003691"/>
    </source>
</evidence>
<evidence type="ECO:0000256" key="3">
    <source>
        <dbReference type="ARBA" id="ARBA00022827"/>
    </source>
</evidence>
<feature type="binding site" evidence="9">
    <location>
        <begin position="311"/>
        <end position="314"/>
    </location>
    <ligand>
        <name>FAD</name>
        <dbReference type="ChEBI" id="CHEBI:57692"/>
    </ligand>
</feature>
<dbReference type="InterPro" id="IPR036188">
    <property type="entry name" value="FAD/NAD-bd_sf"/>
</dbReference>
<feature type="binding site" evidence="9">
    <location>
        <position position="48"/>
    </location>
    <ligand>
        <name>FAD</name>
        <dbReference type="ChEBI" id="CHEBI:57692"/>
    </ligand>
</feature>
<dbReference type="PRINTS" id="PR00411">
    <property type="entry name" value="PNDRDTASEI"/>
</dbReference>
<keyword evidence="15" id="KW-1185">Reference proteome</keyword>
<evidence type="ECO:0000313" key="15">
    <source>
        <dbReference type="Proteomes" id="UP000281708"/>
    </source>
</evidence>
<keyword evidence="4" id="KW-0521">NADP</keyword>
<keyword evidence="9" id="KW-0520">NAD</keyword>
<comment type="similarity">
    <text evidence="1 11">Belongs to the class-I pyridine nucleotide-disulfide oxidoreductase family.</text>
</comment>
<proteinExistence type="inferred from homology"/>
<dbReference type="InterPro" id="IPR023753">
    <property type="entry name" value="FAD/NAD-binding_dom"/>
</dbReference>
<dbReference type="EC" id="1.8.1.15" evidence="14"/>
<dbReference type="Pfam" id="PF07992">
    <property type="entry name" value="Pyr_redox_2"/>
    <property type="match status" value="1"/>
</dbReference>
<evidence type="ECO:0000256" key="9">
    <source>
        <dbReference type="PIRSR" id="PIRSR000350-3"/>
    </source>
</evidence>
<evidence type="ECO:0000256" key="5">
    <source>
        <dbReference type="ARBA" id="ARBA00023002"/>
    </source>
</evidence>
<keyword evidence="7 11" id="KW-0676">Redox-active center</keyword>
<dbReference type="OrthoDB" id="4763248at2"/>
<dbReference type="PIRSF" id="PIRSF000350">
    <property type="entry name" value="Mercury_reductase_MerA"/>
    <property type="match status" value="1"/>
</dbReference>
<feature type="domain" description="FAD/NAD(P)-binding" evidence="13">
    <location>
        <begin position="4"/>
        <end position="319"/>
    </location>
</feature>
<gene>
    <name evidence="14" type="ORF">D9V37_16505</name>
</gene>
<evidence type="ECO:0000313" key="14">
    <source>
        <dbReference type="EMBL" id="RLV47743.1"/>
    </source>
</evidence>
<dbReference type="InterPro" id="IPR012999">
    <property type="entry name" value="Pyr_OxRdtase_I_AS"/>
</dbReference>
<dbReference type="GO" id="GO:0000166">
    <property type="term" value="F:nucleotide binding"/>
    <property type="evidence" value="ECO:0007669"/>
    <property type="project" value="UniProtKB-KW"/>
</dbReference>
<evidence type="ECO:0000256" key="8">
    <source>
        <dbReference type="PIRSR" id="PIRSR000350-2"/>
    </source>
</evidence>
<dbReference type="PRINTS" id="PR00368">
    <property type="entry name" value="FADPNR"/>
</dbReference>
<comment type="cofactor">
    <cofactor evidence="9">
        <name>FAD</name>
        <dbReference type="ChEBI" id="CHEBI:57692"/>
    </cofactor>
    <text evidence="9">Binds 1 FAD per subunit.</text>
</comment>
<evidence type="ECO:0000256" key="1">
    <source>
        <dbReference type="ARBA" id="ARBA00007532"/>
    </source>
</evidence>
<evidence type="ECO:0000256" key="10">
    <source>
        <dbReference type="PIRSR" id="PIRSR000350-4"/>
    </source>
</evidence>
<keyword evidence="2 11" id="KW-0285">Flavoprotein</keyword>
<dbReference type="SUPFAM" id="SSF51905">
    <property type="entry name" value="FAD/NAD(P)-binding domain"/>
    <property type="match status" value="1"/>
</dbReference>
<dbReference type="PROSITE" id="PS00076">
    <property type="entry name" value="PYRIDINE_REDOX_1"/>
    <property type="match status" value="1"/>
</dbReference>
<dbReference type="Pfam" id="PF02852">
    <property type="entry name" value="Pyr_redox_dim"/>
    <property type="match status" value="1"/>
</dbReference>
<dbReference type="Proteomes" id="UP000281708">
    <property type="component" value="Unassembled WGS sequence"/>
</dbReference>
<dbReference type="SUPFAM" id="SSF55424">
    <property type="entry name" value="FAD/NAD-linked reductases, dimerisation (C-terminal) domain"/>
    <property type="match status" value="1"/>
</dbReference>
<name>A0A3L8NYU6_9ACTN</name>